<evidence type="ECO:0000313" key="1">
    <source>
        <dbReference type="EMBL" id="SMP70909.1"/>
    </source>
</evidence>
<gene>
    <name evidence="1" type="ORF">SAMN06296020_12139</name>
</gene>
<accession>A0AA45WZ03</accession>
<dbReference type="AlphaFoldDB" id="A0AA45WZ03"/>
<reference evidence="1" key="1">
    <citation type="submission" date="2017-05" db="EMBL/GenBank/DDBJ databases">
        <authorList>
            <person name="Varghese N."/>
            <person name="Submissions S."/>
        </authorList>
    </citation>
    <scope>NUCLEOTIDE SEQUENCE</scope>
    <source>
        <strain evidence="1">Su22</strain>
    </source>
</reference>
<proteinExistence type="predicted"/>
<sequence length="157" mass="18450">MAQKFVDIRSSNTIDADTAMRFEEYLDVTARVEMMAYKIITDLVNMIQSNNHDVAKLLDMLYEIEDVKKMIPIEHDSYREMRMRNQDIAKATYDLVILVYESGGTYDNNRRLKWSEITDELSFIMNKRTEVIIRLFQAEGIDYHLNTDGSLSYSIQK</sequence>
<organism evidence="1 2">
    <name type="scientific">Anoxynatronum buryatiense</name>
    <dbReference type="NCBI Taxonomy" id="489973"/>
    <lineage>
        <taxon>Bacteria</taxon>
        <taxon>Bacillati</taxon>
        <taxon>Bacillota</taxon>
        <taxon>Clostridia</taxon>
        <taxon>Eubacteriales</taxon>
        <taxon>Clostridiaceae</taxon>
        <taxon>Anoxynatronum</taxon>
    </lineage>
</organism>
<protein>
    <submittedName>
        <fullName evidence="1">Uncharacterized protein</fullName>
    </submittedName>
</protein>
<keyword evidence="2" id="KW-1185">Reference proteome</keyword>
<comment type="caution">
    <text evidence="1">The sequence shown here is derived from an EMBL/GenBank/DDBJ whole genome shotgun (WGS) entry which is preliminary data.</text>
</comment>
<evidence type="ECO:0000313" key="2">
    <source>
        <dbReference type="Proteomes" id="UP001158066"/>
    </source>
</evidence>
<name>A0AA45WZ03_9CLOT</name>
<dbReference type="Proteomes" id="UP001158066">
    <property type="component" value="Unassembled WGS sequence"/>
</dbReference>
<dbReference type="EMBL" id="FXUF01000021">
    <property type="protein sequence ID" value="SMP70909.1"/>
    <property type="molecule type" value="Genomic_DNA"/>
</dbReference>